<dbReference type="Gene3D" id="1.20.890.10">
    <property type="entry name" value="cAMP-dependent protein kinase regulatory subunit, dimerization-anchoring domain"/>
    <property type="match status" value="1"/>
</dbReference>
<dbReference type="Pfam" id="PF05186">
    <property type="entry name" value="Dpy-30"/>
    <property type="match status" value="1"/>
</dbReference>
<dbReference type="RefSeq" id="XP_002551154.1">
    <property type="nucleotide sequence ID" value="XM_002551108.1"/>
</dbReference>
<keyword evidence="3" id="KW-0539">Nucleus</keyword>
<dbReference type="AlphaFoldDB" id="C5MH98"/>
<evidence type="ECO:0008006" key="7">
    <source>
        <dbReference type="Google" id="ProtNLM"/>
    </source>
</evidence>
<dbReference type="Proteomes" id="UP000002037">
    <property type="component" value="Unassembled WGS sequence"/>
</dbReference>
<protein>
    <recommendedName>
        <fullName evidence="7">COMPASS component SDC1</fullName>
    </recommendedName>
</protein>
<dbReference type="InterPro" id="IPR049629">
    <property type="entry name" value="DPY30_SDC1_DD"/>
</dbReference>
<evidence type="ECO:0000313" key="6">
    <source>
        <dbReference type="Proteomes" id="UP000002037"/>
    </source>
</evidence>
<comment type="subcellular location">
    <subcellularLocation>
        <location evidence="1">Nucleus</location>
    </subcellularLocation>
</comment>
<dbReference type="eggNOG" id="ENOG502SE27">
    <property type="taxonomic scope" value="Eukaryota"/>
</dbReference>
<name>C5MH98_CANTT</name>
<accession>C5MH98</accession>
<gene>
    <name evidence="5" type="ORF">CTRG_05452</name>
</gene>
<evidence type="ECO:0000256" key="2">
    <source>
        <dbReference type="ARBA" id="ARBA00010849"/>
    </source>
</evidence>
<keyword evidence="6" id="KW-1185">Reference proteome</keyword>
<dbReference type="InterPro" id="IPR007858">
    <property type="entry name" value="Dpy-30_motif"/>
</dbReference>
<dbReference type="HOGENOM" id="CLU_115916_1_0_1"/>
<dbReference type="KEGG" id="ctp:CTRG_05452"/>
<feature type="compositionally biased region" description="Polar residues" evidence="4">
    <location>
        <begin position="7"/>
        <end position="16"/>
    </location>
</feature>
<reference evidence="5 6" key="1">
    <citation type="journal article" date="2009" name="Nature">
        <title>Evolution of pathogenicity and sexual reproduction in eight Candida genomes.</title>
        <authorList>
            <person name="Butler G."/>
            <person name="Rasmussen M.D."/>
            <person name="Lin M.F."/>
            <person name="Santos M.A."/>
            <person name="Sakthikumar S."/>
            <person name="Munro C.A."/>
            <person name="Rheinbay E."/>
            <person name="Grabherr M."/>
            <person name="Forche A."/>
            <person name="Reedy J.L."/>
            <person name="Agrafioti I."/>
            <person name="Arnaud M.B."/>
            <person name="Bates S."/>
            <person name="Brown A.J."/>
            <person name="Brunke S."/>
            <person name="Costanzo M.C."/>
            <person name="Fitzpatrick D.A."/>
            <person name="de Groot P.W."/>
            <person name="Harris D."/>
            <person name="Hoyer L.L."/>
            <person name="Hube B."/>
            <person name="Klis F.M."/>
            <person name="Kodira C."/>
            <person name="Lennard N."/>
            <person name="Logue M.E."/>
            <person name="Martin R."/>
            <person name="Neiman A.M."/>
            <person name="Nikolaou E."/>
            <person name="Quail M.A."/>
            <person name="Quinn J."/>
            <person name="Santos M.C."/>
            <person name="Schmitzberger F.F."/>
            <person name="Sherlock G."/>
            <person name="Shah P."/>
            <person name="Silverstein K.A."/>
            <person name="Skrzypek M.S."/>
            <person name="Soll D."/>
            <person name="Staggs R."/>
            <person name="Stansfield I."/>
            <person name="Stumpf M.P."/>
            <person name="Sudbery P.E."/>
            <person name="Srikantha T."/>
            <person name="Zeng Q."/>
            <person name="Berman J."/>
            <person name="Berriman M."/>
            <person name="Heitman J."/>
            <person name="Gow N.A."/>
            <person name="Lorenz M.C."/>
            <person name="Birren B.W."/>
            <person name="Kellis M."/>
            <person name="Cuomo C.A."/>
        </authorList>
    </citation>
    <scope>NUCLEOTIDE SEQUENCE [LARGE SCALE GENOMIC DNA]</scope>
    <source>
        <strain evidence="6">ATCC MYA-3404 / T1</strain>
    </source>
</reference>
<evidence type="ECO:0000256" key="3">
    <source>
        <dbReference type="ARBA" id="ARBA00023242"/>
    </source>
</evidence>
<dbReference type="OrthoDB" id="417678at2759"/>
<dbReference type="EMBL" id="GG692402">
    <property type="protein sequence ID" value="EER31000.1"/>
    <property type="molecule type" value="Genomic_DNA"/>
</dbReference>
<sequence length="132" mass="14326">MDIDEQPVSNSIESPSTNTEIENTTNNGVTIEEDNKRSSITPPPAQPQPIVASNSATPVSTPAKKSKSESTTSTNQPPIHEIVGGSSVRRYLNEHVTLALLEGLKELAQVKPEDPLKYLGEYLIAKSEEERS</sequence>
<proteinExistence type="inferred from homology"/>
<dbReference type="STRING" id="294747.C5MH98"/>
<evidence type="ECO:0000256" key="1">
    <source>
        <dbReference type="ARBA" id="ARBA00004123"/>
    </source>
</evidence>
<dbReference type="VEuPathDB" id="FungiDB:CTRG_05452"/>
<feature type="compositionally biased region" description="Low complexity" evidence="4">
    <location>
        <begin position="17"/>
        <end position="30"/>
    </location>
</feature>
<dbReference type="GeneID" id="8300509"/>
<evidence type="ECO:0000256" key="4">
    <source>
        <dbReference type="SAM" id="MobiDB-lite"/>
    </source>
</evidence>
<organism evidence="5 6">
    <name type="scientific">Candida tropicalis (strain ATCC MYA-3404 / T1)</name>
    <name type="common">Yeast</name>
    <dbReference type="NCBI Taxonomy" id="294747"/>
    <lineage>
        <taxon>Eukaryota</taxon>
        <taxon>Fungi</taxon>
        <taxon>Dikarya</taxon>
        <taxon>Ascomycota</taxon>
        <taxon>Saccharomycotina</taxon>
        <taxon>Pichiomycetes</taxon>
        <taxon>Debaryomycetaceae</taxon>
        <taxon>Candida/Lodderomyces clade</taxon>
        <taxon>Candida</taxon>
    </lineage>
</organism>
<comment type="similarity">
    <text evidence="2">Belongs to the dpy-30 family.</text>
</comment>
<evidence type="ECO:0000313" key="5">
    <source>
        <dbReference type="EMBL" id="EER31000.1"/>
    </source>
</evidence>
<dbReference type="GO" id="GO:0005634">
    <property type="term" value="C:nucleus"/>
    <property type="evidence" value="ECO:0007669"/>
    <property type="project" value="UniProtKB-SubCell"/>
</dbReference>
<feature type="region of interest" description="Disordered" evidence="4">
    <location>
        <begin position="1"/>
        <end position="82"/>
    </location>
</feature>
<dbReference type="CDD" id="cd22965">
    <property type="entry name" value="DD_DPY30_SDC1"/>
    <property type="match status" value="1"/>
</dbReference>